<dbReference type="InterPro" id="IPR002197">
    <property type="entry name" value="HTH_Fis"/>
</dbReference>
<dbReference type="InterPro" id="IPR009057">
    <property type="entry name" value="Homeodomain-like_sf"/>
</dbReference>
<dbReference type="AlphaFoldDB" id="A0A150WF55"/>
<dbReference type="GO" id="GO:0043565">
    <property type="term" value="F:sequence-specific DNA binding"/>
    <property type="evidence" value="ECO:0007669"/>
    <property type="project" value="InterPro"/>
</dbReference>
<feature type="domain" description="DNA binding HTH" evidence="1">
    <location>
        <begin position="89"/>
        <end position="129"/>
    </location>
</feature>
<dbReference type="Gene3D" id="1.10.10.60">
    <property type="entry name" value="Homeodomain-like"/>
    <property type="match status" value="1"/>
</dbReference>
<evidence type="ECO:0000313" key="3">
    <source>
        <dbReference type="Proteomes" id="UP000075320"/>
    </source>
</evidence>
<dbReference type="PRINTS" id="PR01590">
    <property type="entry name" value="HTHFIS"/>
</dbReference>
<accession>A0A150WF55</accession>
<reference evidence="2 3" key="1">
    <citation type="submission" date="2016-03" db="EMBL/GenBank/DDBJ databases">
        <authorList>
            <person name="Ploux O."/>
        </authorList>
    </citation>
    <scope>NUCLEOTIDE SEQUENCE [LARGE SCALE GENOMIC DNA]</scope>
    <source>
        <strain evidence="2 3">R0</strain>
    </source>
</reference>
<gene>
    <name evidence="2" type="ORF">AZI86_18360</name>
</gene>
<dbReference type="Proteomes" id="UP000075320">
    <property type="component" value="Unassembled WGS sequence"/>
</dbReference>
<dbReference type="OrthoDB" id="5293575at2"/>
<name>A0A150WF55_BDEBC</name>
<protein>
    <recommendedName>
        <fullName evidence="1">DNA binding HTH domain-containing protein</fullName>
    </recommendedName>
</protein>
<keyword evidence="3" id="KW-1185">Reference proteome</keyword>
<dbReference type="EMBL" id="LUKE01000006">
    <property type="protein sequence ID" value="KYG61659.1"/>
    <property type="molecule type" value="Genomic_DNA"/>
</dbReference>
<dbReference type="Pfam" id="PF02954">
    <property type="entry name" value="HTH_8"/>
    <property type="match status" value="1"/>
</dbReference>
<organism evidence="2 3">
    <name type="scientific">Bdellovibrio bacteriovorus</name>
    <dbReference type="NCBI Taxonomy" id="959"/>
    <lineage>
        <taxon>Bacteria</taxon>
        <taxon>Pseudomonadati</taxon>
        <taxon>Bdellovibrionota</taxon>
        <taxon>Bdellovibrionia</taxon>
        <taxon>Bdellovibrionales</taxon>
        <taxon>Pseudobdellovibrionaceae</taxon>
        <taxon>Bdellovibrio</taxon>
    </lineage>
</organism>
<evidence type="ECO:0000313" key="2">
    <source>
        <dbReference type="EMBL" id="KYG61659.1"/>
    </source>
</evidence>
<comment type="caution">
    <text evidence="2">The sequence shown here is derived from an EMBL/GenBank/DDBJ whole genome shotgun (WGS) entry which is preliminary data.</text>
</comment>
<proteinExistence type="predicted"/>
<evidence type="ECO:0000259" key="1">
    <source>
        <dbReference type="Pfam" id="PF02954"/>
    </source>
</evidence>
<sequence length="143" mass="15725">MSRTVMIVVSDNQETIENTKKYWENHDVTVQAYSSAQWREGLDNAFFRQQLTAGVPALISGSSPLNSDVSGNVIQFPTPTASSSNVQKMEELEAHAIENAIVQYKGNLTEAAKALGIGRATLYRKVKQYHIDPSAARKKKVAA</sequence>
<dbReference type="RefSeq" id="WP_061836741.1">
    <property type="nucleotide sequence ID" value="NZ_LUKE01000006.1"/>
</dbReference>
<dbReference type="SUPFAM" id="SSF46689">
    <property type="entry name" value="Homeodomain-like"/>
    <property type="match status" value="1"/>
</dbReference>